<dbReference type="InterPro" id="IPR018748">
    <property type="entry name" value="DUF2300_secreted"/>
</dbReference>
<protein>
    <recommendedName>
        <fullName evidence="2">DUF2300 domain-containing protein</fullName>
    </recommendedName>
</protein>
<dbReference type="RefSeq" id="WP_161805085.1">
    <property type="nucleotide sequence ID" value="NZ_LAQT01000005.1"/>
</dbReference>
<evidence type="ECO:0000313" key="3">
    <source>
        <dbReference type="EMBL" id="KPC53746.1"/>
    </source>
</evidence>
<gene>
    <name evidence="3" type="ORF">WG78_07880</name>
</gene>
<feature type="signal peptide" evidence="1">
    <location>
        <begin position="1"/>
        <end position="18"/>
    </location>
</feature>
<organism evidence="3 4">
    <name type="scientific">Amantichitinum ursilacus</name>
    <dbReference type="NCBI Taxonomy" id="857265"/>
    <lineage>
        <taxon>Bacteria</taxon>
        <taxon>Pseudomonadati</taxon>
        <taxon>Pseudomonadota</taxon>
        <taxon>Betaproteobacteria</taxon>
        <taxon>Neisseriales</taxon>
        <taxon>Chitinibacteraceae</taxon>
        <taxon>Amantichitinum</taxon>
    </lineage>
</organism>
<evidence type="ECO:0000259" key="2">
    <source>
        <dbReference type="Pfam" id="PF10062"/>
    </source>
</evidence>
<dbReference type="STRING" id="857265.WG78_07880"/>
<feature type="chain" id="PRO_5005875135" description="DUF2300 domain-containing protein" evidence="1">
    <location>
        <begin position="19"/>
        <end position="131"/>
    </location>
</feature>
<dbReference type="EMBL" id="LAQT01000005">
    <property type="protein sequence ID" value="KPC53746.1"/>
    <property type="molecule type" value="Genomic_DNA"/>
</dbReference>
<feature type="domain" description="DUF2300" evidence="2">
    <location>
        <begin position="29"/>
        <end position="112"/>
    </location>
</feature>
<accession>A0A0N1JT40</accession>
<comment type="caution">
    <text evidence="3">The sequence shown here is derived from an EMBL/GenBank/DDBJ whole genome shotgun (WGS) entry which is preliminary data.</text>
</comment>
<dbReference type="Proteomes" id="UP000037939">
    <property type="component" value="Unassembled WGS sequence"/>
</dbReference>
<dbReference type="Pfam" id="PF10062">
    <property type="entry name" value="DUF2300"/>
    <property type="match status" value="1"/>
</dbReference>
<sequence length="131" mass="14609">MKWMCAKAAFGLVSVVLAGSAVTDQHVARNLQCEPAPQIAARLATLAQQWQARLRQEPGYAPVPQIVVCLARSGLPFADQKHMRIYVRPLDQADAQTTLAHEYLHLAFARYPSGRDEAYIERLAQELVEQP</sequence>
<keyword evidence="1" id="KW-0732">Signal</keyword>
<evidence type="ECO:0000313" key="4">
    <source>
        <dbReference type="Proteomes" id="UP000037939"/>
    </source>
</evidence>
<proteinExistence type="predicted"/>
<keyword evidence="4" id="KW-1185">Reference proteome</keyword>
<reference evidence="3 4" key="1">
    <citation type="submission" date="2015-07" db="EMBL/GenBank/DDBJ databases">
        <title>Draft genome sequence of the Amantichitinum ursilacus IGB-41, a new chitin-degrading bacterium.</title>
        <authorList>
            <person name="Kirstahler P."/>
            <person name="Guenther M."/>
            <person name="Grumaz C."/>
            <person name="Rupp S."/>
            <person name="Zibek S."/>
            <person name="Sohn K."/>
        </authorList>
    </citation>
    <scope>NUCLEOTIDE SEQUENCE [LARGE SCALE GENOMIC DNA]</scope>
    <source>
        <strain evidence="3 4">IGB-41</strain>
    </source>
</reference>
<evidence type="ECO:0000256" key="1">
    <source>
        <dbReference type="SAM" id="SignalP"/>
    </source>
</evidence>
<name>A0A0N1JT40_9NEIS</name>
<dbReference type="AlphaFoldDB" id="A0A0N1JT40"/>